<evidence type="ECO:0000259" key="2">
    <source>
        <dbReference type="Pfam" id="PF14576"/>
    </source>
</evidence>
<sequence>MIHDEFCLVSQLCHTNPLAKSVSHLKQLPDIMEPAESLIPKFESLDKLIKAVLDLTKCIVEFKSLTAQYISLDTPEIVTATAHIPIAVYWTIRSIVACAFIVINLIGISHEYVFCCFFYLL</sequence>
<protein>
    <recommendedName>
        <fullName evidence="2">Sieve element occlusion N-terminal domain-containing protein</fullName>
    </recommendedName>
</protein>
<evidence type="ECO:0000313" key="3">
    <source>
        <dbReference type="EMBL" id="WOH16607.1"/>
    </source>
</evidence>
<keyword evidence="4" id="KW-1185">Reference proteome</keyword>
<proteinExistence type="predicted"/>
<dbReference type="Pfam" id="PF14576">
    <property type="entry name" value="SEO_N"/>
    <property type="match status" value="1"/>
</dbReference>
<reference evidence="3" key="2">
    <citation type="submission" date="2022-03" db="EMBL/GenBank/DDBJ databases">
        <title>Draft title - Genomic analysis of global carrot germplasm unveils the trajectory of domestication and the origin of high carotenoid orange carrot.</title>
        <authorList>
            <person name="Iorizzo M."/>
            <person name="Ellison S."/>
            <person name="Senalik D."/>
            <person name="Macko-Podgorni A."/>
            <person name="Grzebelus D."/>
            <person name="Bostan H."/>
            <person name="Rolling W."/>
            <person name="Curaba J."/>
            <person name="Simon P."/>
        </authorList>
    </citation>
    <scope>NUCLEOTIDE SEQUENCE</scope>
    <source>
        <tissue evidence="3">Leaf</tissue>
    </source>
</reference>
<name>A0AAF0Y1D4_DAUCS</name>
<gene>
    <name evidence="3" type="ORF">DCAR_0936165</name>
</gene>
<dbReference type="EMBL" id="CP093351">
    <property type="protein sequence ID" value="WOH16607.1"/>
    <property type="molecule type" value="Genomic_DNA"/>
</dbReference>
<dbReference type="AlphaFoldDB" id="A0AAF0Y1D4"/>
<feature type="domain" description="Sieve element occlusion N-terminal" evidence="2">
    <location>
        <begin position="4"/>
        <end position="113"/>
    </location>
</feature>
<organism evidence="3 4">
    <name type="scientific">Daucus carota subsp. sativus</name>
    <name type="common">Carrot</name>
    <dbReference type="NCBI Taxonomy" id="79200"/>
    <lineage>
        <taxon>Eukaryota</taxon>
        <taxon>Viridiplantae</taxon>
        <taxon>Streptophyta</taxon>
        <taxon>Embryophyta</taxon>
        <taxon>Tracheophyta</taxon>
        <taxon>Spermatophyta</taxon>
        <taxon>Magnoliopsida</taxon>
        <taxon>eudicotyledons</taxon>
        <taxon>Gunneridae</taxon>
        <taxon>Pentapetalae</taxon>
        <taxon>asterids</taxon>
        <taxon>campanulids</taxon>
        <taxon>Apiales</taxon>
        <taxon>Apiaceae</taxon>
        <taxon>Apioideae</taxon>
        <taxon>Scandiceae</taxon>
        <taxon>Daucinae</taxon>
        <taxon>Daucus</taxon>
        <taxon>Daucus sect. Daucus</taxon>
    </lineage>
</organism>
<dbReference type="InterPro" id="IPR027942">
    <property type="entry name" value="SEO_N"/>
</dbReference>
<dbReference type="GO" id="GO:0010088">
    <property type="term" value="P:phloem development"/>
    <property type="evidence" value="ECO:0007669"/>
    <property type="project" value="InterPro"/>
</dbReference>
<keyword evidence="1" id="KW-0812">Transmembrane</keyword>
<accession>A0AAF0Y1D4</accession>
<dbReference type="PANTHER" id="PTHR33232">
    <property type="entry name" value="PROTEIN SIEVE ELEMENT OCCLUSION B-LIKE"/>
    <property type="match status" value="1"/>
</dbReference>
<dbReference type="PANTHER" id="PTHR33232:SF20">
    <property type="entry name" value="PROTEIN SIEVE ELEMENT OCCLUSION B-LIKE"/>
    <property type="match status" value="1"/>
</dbReference>
<evidence type="ECO:0000256" key="1">
    <source>
        <dbReference type="SAM" id="Phobius"/>
    </source>
</evidence>
<feature type="transmembrane region" description="Helical" evidence="1">
    <location>
        <begin position="95"/>
        <end position="120"/>
    </location>
</feature>
<keyword evidence="1" id="KW-1133">Transmembrane helix</keyword>
<keyword evidence="1" id="KW-0472">Membrane</keyword>
<reference evidence="3" key="1">
    <citation type="journal article" date="2016" name="Nat. Genet.">
        <title>A high-quality carrot genome assembly provides new insights into carotenoid accumulation and asterid genome evolution.</title>
        <authorList>
            <person name="Iorizzo M."/>
            <person name="Ellison S."/>
            <person name="Senalik D."/>
            <person name="Zeng P."/>
            <person name="Satapoomin P."/>
            <person name="Huang J."/>
            <person name="Bowman M."/>
            <person name="Iovene M."/>
            <person name="Sanseverino W."/>
            <person name="Cavagnaro P."/>
            <person name="Yildiz M."/>
            <person name="Macko-Podgorni A."/>
            <person name="Moranska E."/>
            <person name="Grzebelus E."/>
            <person name="Grzebelus D."/>
            <person name="Ashrafi H."/>
            <person name="Zheng Z."/>
            <person name="Cheng S."/>
            <person name="Spooner D."/>
            <person name="Van Deynze A."/>
            <person name="Simon P."/>
        </authorList>
    </citation>
    <scope>NUCLEOTIDE SEQUENCE</scope>
    <source>
        <tissue evidence="3">Leaf</tissue>
    </source>
</reference>
<dbReference type="InterPro" id="IPR039299">
    <property type="entry name" value="SEOA"/>
</dbReference>
<evidence type="ECO:0000313" key="4">
    <source>
        <dbReference type="Proteomes" id="UP000077755"/>
    </source>
</evidence>
<dbReference type="Proteomes" id="UP000077755">
    <property type="component" value="Chromosome 9"/>
</dbReference>